<evidence type="ECO:0000313" key="2">
    <source>
        <dbReference type="EMBL" id="EKA62716.1"/>
    </source>
</evidence>
<feature type="compositionally biased region" description="Polar residues" evidence="1">
    <location>
        <begin position="53"/>
        <end position="63"/>
    </location>
</feature>
<feature type="compositionally biased region" description="Low complexity" evidence="1">
    <location>
        <begin position="23"/>
        <end position="52"/>
    </location>
</feature>
<reference evidence="3" key="3">
    <citation type="submission" date="2017-11" db="EMBL/GenBank/DDBJ databases">
        <authorList>
            <person name="Seuylemezian A."/>
            <person name="Cooper K."/>
            <person name="Vaishampayan P."/>
        </authorList>
    </citation>
    <scope>NUCLEOTIDE SEQUENCE</scope>
    <source>
        <strain evidence="3">PVAS-1</strain>
    </source>
</reference>
<reference evidence="2 4" key="2">
    <citation type="journal article" date="2012" name="J. Bacteriol.">
        <title>Genome Sequence of Janibacter hoylei MTCC8307, Isolated from the Stratospheric Air.</title>
        <authorList>
            <person name="Pawar S.P."/>
            <person name="Dhotre D.P."/>
            <person name="Shetty S.A."/>
            <person name="Chowdhury S.P."/>
            <person name="Chaudhari B.L."/>
            <person name="Shouche Y.S."/>
        </authorList>
    </citation>
    <scope>NUCLEOTIDE SEQUENCE [LARGE SCALE GENOMIC DNA]</scope>
    <source>
        <strain evidence="2 4">PVAS-1</strain>
    </source>
</reference>
<reference evidence="3 5" key="1">
    <citation type="journal article" date="2009" name="Int. J. Syst. Evol. Microbiol.">
        <title>Janibacter hoylei sp. nov., Bacillus isronensis sp. nov. and Bacillus aryabhattai sp. nov., isolated from cryotubes used for collecting air from the upper atmosphere.</title>
        <authorList>
            <person name="Shivaji S."/>
            <person name="Chaturvedi P."/>
            <person name="Begum Z."/>
            <person name="Pindi P.K."/>
            <person name="Manorama R."/>
            <person name="Padmanaban D.A."/>
            <person name="Shouche Y.S."/>
            <person name="Pawar S."/>
            <person name="Vaishampayan P."/>
            <person name="Dutt C.B."/>
            <person name="Datta G.N."/>
            <person name="Manchanda R.K."/>
            <person name="Rao U.R."/>
            <person name="Bhargava P.M."/>
            <person name="Narlikar J.V."/>
        </authorList>
    </citation>
    <scope>NUCLEOTIDE SEQUENCE [LARGE SCALE GENOMIC DNA]</scope>
    <source>
        <strain evidence="3 5">PVAS-1</strain>
    </source>
</reference>
<feature type="region of interest" description="Disordered" evidence="1">
    <location>
        <begin position="13"/>
        <end position="63"/>
    </location>
</feature>
<proteinExistence type="predicted"/>
<gene>
    <name evidence="2" type="ORF">B277_00820</name>
    <name evidence="3" type="ORF">CWN80_04305</name>
</gene>
<dbReference type="Proteomes" id="UP000288711">
    <property type="component" value="Unassembled WGS sequence"/>
</dbReference>
<dbReference type="STRING" id="1210046.B277_00820"/>
<protein>
    <recommendedName>
        <fullName evidence="6">Lipoprotein</fullName>
    </recommendedName>
</protein>
<evidence type="ECO:0000256" key="1">
    <source>
        <dbReference type="SAM" id="MobiDB-lite"/>
    </source>
</evidence>
<evidence type="ECO:0000313" key="4">
    <source>
        <dbReference type="Proteomes" id="UP000004474"/>
    </source>
</evidence>
<accession>K1E6N3</accession>
<name>K1E6N3_9MICO</name>
<dbReference type="AlphaFoldDB" id="K1E6N3"/>
<dbReference type="EMBL" id="ALWX01000003">
    <property type="protein sequence ID" value="EKA62716.1"/>
    <property type="molecule type" value="Genomic_DNA"/>
</dbReference>
<evidence type="ECO:0008006" key="6">
    <source>
        <dbReference type="Google" id="ProtNLM"/>
    </source>
</evidence>
<organism evidence="2 4">
    <name type="scientific">Janibacter hoylei PVAS-1</name>
    <dbReference type="NCBI Taxonomy" id="1210046"/>
    <lineage>
        <taxon>Bacteria</taxon>
        <taxon>Bacillati</taxon>
        <taxon>Actinomycetota</taxon>
        <taxon>Actinomycetes</taxon>
        <taxon>Micrococcales</taxon>
        <taxon>Intrasporangiaceae</taxon>
        <taxon>Janibacter</taxon>
    </lineage>
</organism>
<evidence type="ECO:0000313" key="5">
    <source>
        <dbReference type="Proteomes" id="UP000288711"/>
    </source>
</evidence>
<dbReference type="PATRIC" id="fig|1210046.3.peg.163"/>
<dbReference type="Proteomes" id="UP000004474">
    <property type="component" value="Unassembled WGS sequence"/>
</dbReference>
<keyword evidence="5" id="KW-1185">Reference proteome</keyword>
<evidence type="ECO:0000313" key="3">
    <source>
        <dbReference type="EMBL" id="RWU84797.1"/>
    </source>
</evidence>
<dbReference type="EMBL" id="PIPF01000003">
    <property type="protein sequence ID" value="RWU84797.1"/>
    <property type="molecule type" value="Genomic_DNA"/>
</dbReference>
<comment type="caution">
    <text evidence="2">The sequence shown here is derived from an EMBL/GenBank/DDBJ whole genome shotgun (WGS) entry which is preliminary data.</text>
</comment>
<sequence length="278" mass="29557">MLAGAVAVSVTACGPLGGDDTESSSTSAAPPLTTTTTTAPTSSSSTTATGSTKNPPSGSSVLTSSREYMASTNNVTISGTVYDADRDLTITLRSEGSTGGLLSTSKKAGISRATLSVPGGGTMETIIVGIDHYVRVNKEWLEVFEAPDDSPMRKNTGAWVKVPFDDSPLDAYRPQTLLRATFYGESVTPFDAKKSPASFETLDGEETYRVAIRKAKGDAQERILWVSTAPGEPAPIRLSYGEGERQSVLEYSKWNRSREDFAKPKGAKVMEDLSSDDF</sequence>